<name>A0A2N0ZGC5_9BACI</name>
<keyword evidence="3" id="KW-0812">Transmembrane</keyword>
<dbReference type="GO" id="GO:0006631">
    <property type="term" value="P:fatty acid metabolic process"/>
    <property type="evidence" value="ECO:0007669"/>
    <property type="project" value="TreeGrafter"/>
</dbReference>
<dbReference type="Pfam" id="PF00501">
    <property type="entry name" value="AMP-binding"/>
    <property type="match status" value="1"/>
</dbReference>
<dbReference type="AlphaFoldDB" id="A0A2N0ZGC5"/>
<gene>
    <name evidence="5" type="ORF">CWS20_13415</name>
</gene>
<dbReference type="Proteomes" id="UP000233343">
    <property type="component" value="Unassembled WGS sequence"/>
</dbReference>
<evidence type="ECO:0000256" key="1">
    <source>
        <dbReference type="ARBA" id="ARBA00006432"/>
    </source>
</evidence>
<dbReference type="PROSITE" id="PS00455">
    <property type="entry name" value="AMP_BINDING"/>
    <property type="match status" value="1"/>
</dbReference>
<evidence type="ECO:0000256" key="3">
    <source>
        <dbReference type="SAM" id="Phobius"/>
    </source>
</evidence>
<keyword evidence="2 5" id="KW-0436">Ligase</keyword>
<evidence type="ECO:0000313" key="6">
    <source>
        <dbReference type="Proteomes" id="UP000233343"/>
    </source>
</evidence>
<dbReference type="InterPro" id="IPR000873">
    <property type="entry name" value="AMP-dep_synth/lig_dom"/>
</dbReference>
<dbReference type="SUPFAM" id="SSF56801">
    <property type="entry name" value="Acetyl-CoA synthetase-like"/>
    <property type="match status" value="1"/>
</dbReference>
<dbReference type="CDD" id="cd04433">
    <property type="entry name" value="AFD_class_I"/>
    <property type="match status" value="1"/>
</dbReference>
<keyword evidence="3" id="KW-1133">Transmembrane helix</keyword>
<feature type="transmembrane region" description="Helical" evidence="3">
    <location>
        <begin position="179"/>
        <end position="200"/>
    </location>
</feature>
<proteinExistence type="inferred from homology"/>
<evidence type="ECO:0000313" key="5">
    <source>
        <dbReference type="EMBL" id="PKG28560.1"/>
    </source>
</evidence>
<keyword evidence="6" id="KW-1185">Reference proteome</keyword>
<protein>
    <submittedName>
        <fullName evidence="5">Long-chain fatty acid--CoA ligase</fullName>
    </submittedName>
</protein>
<comment type="similarity">
    <text evidence="1">Belongs to the ATP-dependent AMP-binding enzyme family.</text>
</comment>
<reference evidence="5 6" key="1">
    <citation type="journal article" date="2010" name="Int. J. Syst. Evol. Microbiol.">
        <title>Bacillus horneckiae sp. nov., isolated from a spacecraft-assembly clean room.</title>
        <authorList>
            <person name="Vaishampayan P."/>
            <person name="Probst A."/>
            <person name="Krishnamurthi S."/>
            <person name="Ghosh S."/>
            <person name="Osman S."/>
            <person name="McDowall A."/>
            <person name="Ruckmani A."/>
            <person name="Mayilraj S."/>
            <person name="Venkateswaran K."/>
        </authorList>
    </citation>
    <scope>NUCLEOTIDE SEQUENCE [LARGE SCALE GENOMIC DNA]</scope>
    <source>
        <strain evidence="6">1PO1SC</strain>
    </source>
</reference>
<dbReference type="Gene3D" id="3.40.50.12780">
    <property type="entry name" value="N-terminal domain of ligase-like"/>
    <property type="match status" value="1"/>
</dbReference>
<accession>A0A2N0ZGC5</accession>
<dbReference type="InterPro" id="IPR020845">
    <property type="entry name" value="AMP-binding_CS"/>
</dbReference>
<evidence type="ECO:0000259" key="4">
    <source>
        <dbReference type="Pfam" id="PF00501"/>
    </source>
</evidence>
<dbReference type="RefSeq" id="WP_066193331.1">
    <property type="nucleotide sequence ID" value="NZ_JARSFA010000016.1"/>
</dbReference>
<dbReference type="PANTHER" id="PTHR43201">
    <property type="entry name" value="ACYL-COA SYNTHETASE"/>
    <property type="match status" value="1"/>
</dbReference>
<keyword evidence="3" id="KW-0472">Membrane</keyword>
<dbReference type="Gene3D" id="3.30.300.30">
    <property type="match status" value="1"/>
</dbReference>
<evidence type="ECO:0000256" key="2">
    <source>
        <dbReference type="ARBA" id="ARBA00022598"/>
    </source>
</evidence>
<dbReference type="InterPro" id="IPR042099">
    <property type="entry name" value="ANL_N_sf"/>
</dbReference>
<sequence>MDISQKKNSSIIYENQVYSHNRFKNDVISYSMVLLDHGIVKGDRVILCCNNNYTFLVSLFSLMHINCSIVLLDLNTNHADLKMINNKTKAKWILTEAEPLAFDGPKYISLATSFNSIGTIQISLDMEIELHEWYHRPDAIILFSSGSTGIPKGMVKSGASLFNNMNSTAIGMGYKSNEVILPVVPFFNIWGLNMIIQWWVVGCTIIICNYQSIRTLPAIINNYKISVVEATIATTYLIVQIAERNRENVHLISNNIRMWFTSGAPVPQVLKNKFEKVFKIPLLDYYGSSEAGNLTSTNLNNHNGTGKVLEGLSVKVFDESFNESKPGEIGHIYAKGNGLMEGYLDNNGNVQLDLKNSWLDMKDFGYFDIDGNLFVIGRRDGAIHRMGATFYACHMERIVEELGILSKVVSFTEDRKGSYLILFIQYSHEKSSHIRKEIVDALPTYMYPDKLICIDEFPFLPNGKIDNKQLEEYALNNLTVSI</sequence>
<comment type="caution">
    <text evidence="5">The sequence shown here is derived from an EMBL/GenBank/DDBJ whole genome shotgun (WGS) entry which is preliminary data.</text>
</comment>
<dbReference type="EMBL" id="PISD01000028">
    <property type="protein sequence ID" value="PKG28560.1"/>
    <property type="molecule type" value="Genomic_DNA"/>
</dbReference>
<dbReference type="InterPro" id="IPR045851">
    <property type="entry name" value="AMP-bd_C_sf"/>
</dbReference>
<organism evidence="5 6">
    <name type="scientific">Cytobacillus horneckiae</name>
    <dbReference type="NCBI Taxonomy" id="549687"/>
    <lineage>
        <taxon>Bacteria</taxon>
        <taxon>Bacillati</taxon>
        <taxon>Bacillota</taxon>
        <taxon>Bacilli</taxon>
        <taxon>Bacillales</taxon>
        <taxon>Bacillaceae</taxon>
        <taxon>Cytobacillus</taxon>
    </lineage>
</organism>
<dbReference type="PANTHER" id="PTHR43201:SF5">
    <property type="entry name" value="MEDIUM-CHAIN ACYL-COA LIGASE ACSF2, MITOCHONDRIAL"/>
    <property type="match status" value="1"/>
</dbReference>
<dbReference type="GO" id="GO:0031956">
    <property type="term" value="F:medium-chain fatty acid-CoA ligase activity"/>
    <property type="evidence" value="ECO:0007669"/>
    <property type="project" value="TreeGrafter"/>
</dbReference>
<feature type="domain" description="AMP-dependent synthetase/ligase" evidence="4">
    <location>
        <begin position="10"/>
        <end position="344"/>
    </location>
</feature>